<dbReference type="CDD" id="cd06262">
    <property type="entry name" value="metallo-hydrolase-like_MBL-fold"/>
    <property type="match status" value="1"/>
</dbReference>
<organism evidence="2 3">
    <name type="scientific">Clostridium tagluense</name>
    <dbReference type="NCBI Taxonomy" id="360422"/>
    <lineage>
        <taxon>Bacteria</taxon>
        <taxon>Bacillati</taxon>
        <taxon>Bacillota</taxon>
        <taxon>Clostridia</taxon>
        <taxon>Eubacteriales</taxon>
        <taxon>Clostridiaceae</taxon>
        <taxon>Clostridium</taxon>
    </lineage>
</organism>
<dbReference type="Pfam" id="PF00753">
    <property type="entry name" value="Lactamase_B"/>
    <property type="match status" value="1"/>
</dbReference>
<proteinExistence type="predicted"/>
<gene>
    <name evidence="2" type="ORF">Ctaglu_08990</name>
</gene>
<dbReference type="InterPro" id="IPR036866">
    <property type="entry name" value="RibonucZ/Hydroxyglut_hydro"/>
</dbReference>
<reference evidence="2 3" key="1">
    <citation type="submission" date="2018-11" db="EMBL/GenBank/DDBJ databases">
        <title>Genome sequencing and assembly of Clostridium tagluense strain A121.</title>
        <authorList>
            <person name="Murakami T."/>
            <person name="Segawa T."/>
            <person name="Shcherbakova V.A."/>
            <person name="Mori H."/>
            <person name="Yoshimura Y."/>
        </authorList>
    </citation>
    <scope>NUCLEOTIDE SEQUENCE [LARGE SCALE GENOMIC DNA]</scope>
    <source>
        <strain evidence="2 3">A121</strain>
    </source>
</reference>
<evidence type="ECO:0000313" key="2">
    <source>
        <dbReference type="EMBL" id="GCD09276.1"/>
    </source>
</evidence>
<dbReference type="Gene3D" id="3.60.15.10">
    <property type="entry name" value="Ribonuclease Z/Hydroxyacylglutathione hydrolase-like"/>
    <property type="match status" value="1"/>
</dbReference>
<dbReference type="SMART" id="SM00849">
    <property type="entry name" value="Lactamase_B"/>
    <property type="match status" value="1"/>
</dbReference>
<keyword evidence="3" id="KW-1185">Reference proteome</keyword>
<dbReference type="EMBL" id="BHYK01000004">
    <property type="protein sequence ID" value="GCD09276.1"/>
    <property type="molecule type" value="Genomic_DNA"/>
</dbReference>
<dbReference type="PANTHER" id="PTHR23131">
    <property type="entry name" value="ENDORIBONUCLEASE LACTB2"/>
    <property type="match status" value="1"/>
</dbReference>
<dbReference type="Proteomes" id="UP000287872">
    <property type="component" value="Unassembled WGS sequence"/>
</dbReference>
<comment type="caution">
    <text evidence="2">The sequence shown here is derived from an EMBL/GenBank/DDBJ whole genome shotgun (WGS) entry which is preliminary data.</text>
</comment>
<dbReference type="InterPro" id="IPR001279">
    <property type="entry name" value="Metallo-B-lactamas"/>
</dbReference>
<sequence>MLKRELIPGIIQYMFQPLPGNHFGNSITALINDNKVLLIDTGYEEQALLVLQDMKSNGLYIEKIIISHFHDDHMQGLKVLPRKSLYGSKHYKTTLDLWTEREEHKYFIPTTLIEEQFRIKFGKHQLTLIPFPGHSLCTIIIKINEQYIHIADELMFSNDGTPLLPSTDPNCIKRHLESLNRLKEYSAYTLLPSHGLQISGKGKIEKEIDNRIAYFNAILSSNRRISYEEAIQDCDCEFLDSKSHKYVYD</sequence>
<dbReference type="OrthoDB" id="9761531at2"/>
<evidence type="ECO:0000259" key="1">
    <source>
        <dbReference type="SMART" id="SM00849"/>
    </source>
</evidence>
<evidence type="ECO:0000313" key="3">
    <source>
        <dbReference type="Proteomes" id="UP000287872"/>
    </source>
</evidence>
<accession>A0A401UIC4</accession>
<name>A0A401UIC4_9CLOT</name>
<protein>
    <recommendedName>
        <fullName evidence="1">Metallo-beta-lactamase domain-containing protein</fullName>
    </recommendedName>
</protein>
<feature type="domain" description="Metallo-beta-lactamase" evidence="1">
    <location>
        <begin position="24"/>
        <end position="194"/>
    </location>
</feature>
<dbReference type="AlphaFoldDB" id="A0A401UIC4"/>
<dbReference type="InterPro" id="IPR050662">
    <property type="entry name" value="Sec-metab_biosynth-thioest"/>
</dbReference>
<dbReference type="RefSeq" id="WP_124998532.1">
    <property type="nucleotide sequence ID" value="NZ_BHYK01000004.1"/>
</dbReference>
<dbReference type="SUPFAM" id="SSF56281">
    <property type="entry name" value="Metallo-hydrolase/oxidoreductase"/>
    <property type="match status" value="1"/>
</dbReference>